<accession>A0AB34KGD0</accession>
<comment type="caution">
    <text evidence="2">The sequence shown here is derived from an EMBL/GenBank/DDBJ whole genome shotgun (WGS) entry which is preliminary data.</text>
</comment>
<dbReference type="Proteomes" id="UP000803884">
    <property type="component" value="Unassembled WGS sequence"/>
</dbReference>
<gene>
    <name evidence="2" type="ORF">WHR41_08651</name>
</gene>
<dbReference type="Pfam" id="PF20253">
    <property type="entry name" value="DUF6604"/>
    <property type="match status" value="1"/>
</dbReference>
<evidence type="ECO:0000259" key="1">
    <source>
        <dbReference type="Pfam" id="PF20253"/>
    </source>
</evidence>
<reference evidence="2 3" key="1">
    <citation type="journal article" date="2020" name="Microbiol. Resour. Announc.">
        <title>Draft Genome Sequence of a Cladosporium Species Isolated from the Mesophotic Ascidian Didemnum maculosum.</title>
        <authorList>
            <person name="Gioti A."/>
            <person name="Siaperas R."/>
            <person name="Nikolaivits E."/>
            <person name="Le Goff G."/>
            <person name="Ouazzani J."/>
            <person name="Kotoulas G."/>
            <person name="Topakas E."/>
        </authorList>
    </citation>
    <scope>NUCLEOTIDE SEQUENCE [LARGE SCALE GENOMIC DNA]</scope>
    <source>
        <strain evidence="2 3">TM138-S3</strain>
    </source>
</reference>
<dbReference type="GeneID" id="96010093"/>
<proteinExistence type="predicted"/>
<evidence type="ECO:0000313" key="2">
    <source>
        <dbReference type="EMBL" id="KAL1582832.1"/>
    </source>
</evidence>
<protein>
    <recommendedName>
        <fullName evidence="1">DUF6604 domain-containing protein</fullName>
    </recommendedName>
</protein>
<sequence>MADVPTVGRYKLYKLGIDRLVCWMTEAGYKCRHSTEFFDDLLLRGHWPSLSRSDLDTDQRYITTQDLITLATIIADDESIEIPSIVLEVSRDVLTAREVCAKMYRGQRKEQSGSISAYDDRHVHFIAILKEIHDLLSAAKSKRSLKSHVHDELRNTVGDAAASVDQDNEKEALQNLFENLQAEEPMNEAWRSSLVIITLPENTDGSRFQHSNNVNDNNDTLFALWCLFQDFDAVRKWIRDLWTRHSSGERSSFAAGAVTDTALALMESLYKDYALLVNENPDYRQLWETWAGDETFSDDKTILPRNRS</sequence>
<dbReference type="EMBL" id="JAAQHG020000043">
    <property type="protein sequence ID" value="KAL1582832.1"/>
    <property type="molecule type" value="Genomic_DNA"/>
</dbReference>
<dbReference type="PANTHER" id="PTHR38795">
    <property type="entry name" value="DUF6604 DOMAIN-CONTAINING PROTEIN"/>
    <property type="match status" value="1"/>
</dbReference>
<feature type="domain" description="DUF6604" evidence="1">
    <location>
        <begin position="12"/>
        <end position="272"/>
    </location>
</feature>
<dbReference type="RefSeq" id="XP_069225939.1">
    <property type="nucleotide sequence ID" value="XM_069377255.1"/>
</dbReference>
<organism evidence="2 3">
    <name type="scientific">Cladosporium halotolerans</name>
    <dbReference type="NCBI Taxonomy" id="1052096"/>
    <lineage>
        <taxon>Eukaryota</taxon>
        <taxon>Fungi</taxon>
        <taxon>Dikarya</taxon>
        <taxon>Ascomycota</taxon>
        <taxon>Pezizomycotina</taxon>
        <taxon>Dothideomycetes</taxon>
        <taxon>Dothideomycetidae</taxon>
        <taxon>Cladosporiales</taxon>
        <taxon>Cladosporiaceae</taxon>
        <taxon>Cladosporium</taxon>
    </lineage>
</organism>
<dbReference type="AlphaFoldDB" id="A0AB34KGD0"/>
<keyword evidence="3" id="KW-1185">Reference proteome</keyword>
<dbReference type="InterPro" id="IPR046539">
    <property type="entry name" value="DUF6604"/>
</dbReference>
<evidence type="ECO:0000313" key="3">
    <source>
        <dbReference type="Proteomes" id="UP000803884"/>
    </source>
</evidence>
<name>A0AB34KGD0_9PEZI</name>
<dbReference type="PANTHER" id="PTHR38795:SF1">
    <property type="entry name" value="DUF6604 DOMAIN-CONTAINING PROTEIN"/>
    <property type="match status" value="1"/>
</dbReference>